<dbReference type="PANTHER" id="PTHR24002:SF3">
    <property type="entry name" value="SOLUTE CARRIER FAMILY 22 MEMBER 18"/>
    <property type="match status" value="1"/>
</dbReference>
<name>A0A7S0A4N7_9DINO</name>
<evidence type="ECO:0000256" key="1">
    <source>
        <dbReference type="SAM" id="Phobius"/>
    </source>
</evidence>
<dbReference type="PANTHER" id="PTHR24002">
    <property type="entry name" value="SOLUTE CARRIER FAMILY 22 MEMBER 18"/>
    <property type="match status" value="1"/>
</dbReference>
<gene>
    <name evidence="3" type="ORF">PBAH0796_LOCUS7929</name>
</gene>
<keyword evidence="1" id="KW-1133">Transmembrane helix</keyword>
<feature type="transmembrane region" description="Helical" evidence="1">
    <location>
        <begin position="295"/>
        <end position="315"/>
    </location>
</feature>
<evidence type="ECO:0000313" key="3">
    <source>
        <dbReference type="EMBL" id="CAD8352562.1"/>
    </source>
</evidence>
<feature type="transmembrane region" description="Helical" evidence="1">
    <location>
        <begin position="206"/>
        <end position="225"/>
    </location>
</feature>
<feature type="transmembrane region" description="Helical" evidence="1">
    <location>
        <begin position="176"/>
        <end position="194"/>
    </location>
</feature>
<evidence type="ECO:0000256" key="2">
    <source>
        <dbReference type="SAM" id="SignalP"/>
    </source>
</evidence>
<feature type="chain" id="PRO_5030681383" description="Major facilitator superfamily (MFS) profile domain-containing protein" evidence="2">
    <location>
        <begin position="21"/>
        <end position="340"/>
    </location>
</feature>
<reference evidence="3" key="1">
    <citation type="submission" date="2021-01" db="EMBL/GenBank/DDBJ databases">
        <authorList>
            <person name="Corre E."/>
            <person name="Pelletier E."/>
            <person name="Niang G."/>
            <person name="Scheremetjew M."/>
            <person name="Finn R."/>
            <person name="Kale V."/>
            <person name="Holt S."/>
            <person name="Cochrane G."/>
            <person name="Meng A."/>
            <person name="Brown T."/>
            <person name="Cohen L."/>
        </authorList>
    </citation>
    <scope>NUCLEOTIDE SEQUENCE</scope>
    <source>
        <strain evidence="3">Pbaha01</strain>
    </source>
</reference>
<keyword evidence="1" id="KW-0812">Transmembrane</keyword>
<feature type="signal peptide" evidence="2">
    <location>
        <begin position="1"/>
        <end position="20"/>
    </location>
</feature>
<dbReference type="EMBL" id="HBEG01013050">
    <property type="protein sequence ID" value="CAD8352562.1"/>
    <property type="molecule type" value="Transcribed_RNA"/>
</dbReference>
<dbReference type="GO" id="GO:0005635">
    <property type="term" value="C:nuclear envelope"/>
    <property type="evidence" value="ECO:0007669"/>
    <property type="project" value="TreeGrafter"/>
</dbReference>
<keyword evidence="2" id="KW-0732">Signal</keyword>
<feature type="transmembrane region" description="Helical" evidence="1">
    <location>
        <begin position="266"/>
        <end position="289"/>
    </location>
</feature>
<feature type="transmembrane region" description="Helical" evidence="1">
    <location>
        <begin position="88"/>
        <end position="109"/>
    </location>
</feature>
<sequence length="340" mass="35174">MWLGLGASIASLAINAGTESLWGMWLAIVPPALLDQSFGVSKALSADYVEELGGSEAEGAGTVGKLGMAAGCGIMAGPLLATALTSSYRQALLLSALALVASGLLLLALPEPGRRTQASPSRGALTDLLRLPVLQNRGAQLLLCMRLLMGLAFHMFLPVWQVSLKRRFDFGPADHARLMGLIGLCYALSQGFFAKSMMQLSGSDPTGLLLLCVLLLGGGRPIALWTSSVTIVYLLYAPMAIALGVMNTVITASCSRLANGSQLGGLFGVLESVESVSGIVGPAMGGLLARCHADAPLAAVCGCYCIAFAMIFLHFGKHIVQSDKGPADSMSGTSESKKGS</sequence>
<feature type="transmembrane region" description="Helical" evidence="1">
    <location>
        <begin position="231"/>
        <end position="254"/>
    </location>
</feature>
<organism evidence="3">
    <name type="scientific">Pyrodinium bahamense</name>
    <dbReference type="NCBI Taxonomy" id="73915"/>
    <lineage>
        <taxon>Eukaryota</taxon>
        <taxon>Sar</taxon>
        <taxon>Alveolata</taxon>
        <taxon>Dinophyceae</taxon>
        <taxon>Gonyaulacales</taxon>
        <taxon>Pyrocystaceae</taxon>
        <taxon>Pyrodinium</taxon>
    </lineage>
</organism>
<dbReference type="SUPFAM" id="SSF103473">
    <property type="entry name" value="MFS general substrate transporter"/>
    <property type="match status" value="1"/>
</dbReference>
<accession>A0A7S0A4N7</accession>
<protein>
    <recommendedName>
        <fullName evidence="4">Major facilitator superfamily (MFS) profile domain-containing protein</fullName>
    </recommendedName>
</protein>
<dbReference type="AlphaFoldDB" id="A0A7S0A4N7"/>
<evidence type="ECO:0008006" key="4">
    <source>
        <dbReference type="Google" id="ProtNLM"/>
    </source>
</evidence>
<proteinExistence type="predicted"/>
<keyword evidence="1" id="KW-0472">Membrane</keyword>
<feature type="transmembrane region" description="Helical" evidence="1">
    <location>
        <begin position="138"/>
        <end position="156"/>
    </location>
</feature>
<dbReference type="Gene3D" id="1.20.1250.20">
    <property type="entry name" value="MFS general substrate transporter like domains"/>
    <property type="match status" value="1"/>
</dbReference>
<dbReference type="InterPro" id="IPR036259">
    <property type="entry name" value="MFS_trans_sf"/>
</dbReference>